<evidence type="ECO:0000256" key="1">
    <source>
        <dbReference type="SAM" id="SignalP"/>
    </source>
</evidence>
<name>A3SQH4_ROSNI</name>
<feature type="chain" id="PRO_5002658358" evidence="1">
    <location>
        <begin position="20"/>
        <end position="226"/>
    </location>
</feature>
<dbReference type="Gene3D" id="3.40.50.1110">
    <property type="entry name" value="SGNH hydrolase"/>
    <property type="match status" value="1"/>
</dbReference>
<dbReference type="Pfam" id="PF13472">
    <property type="entry name" value="Lipase_GDSL_2"/>
    <property type="match status" value="1"/>
</dbReference>
<evidence type="ECO:0000259" key="2">
    <source>
        <dbReference type="Pfam" id="PF13472"/>
    </source>
</evidence>
<keyword evidence="4" id="KW-1185">Reference proteome</keyword>
<dbReference type="InterPro" id="IPR013830">
    <property type="entry name" value="SGNH_hydro"/>
</dbReference>
<comment type="caution">
    <text evidence="3">The sequence shown here is derived from an EMBL/GenBank/DDBJ whole genome shotgun (WGS) entry which is preliminary data.</text>
</comment>
<dbReference type="HOGENOM" id="CLU_1224002_0_0_5"/>
<feature type="signal peptide" evidence="1">
    <location>
        <begin position="1"/>
        <end position="19"/>
    </location>
</feature>
<accession>A3SQH4</accession>
<organism evidence="3 4">
    <name type="scientific">Roseovarius nubinhibens (strain ATCC BAA-591 / DSM 15170 / ISM)</name>
    <dbReference type="NCBI Taxonomy" id="89187"/>
    <lineage>
        <taxon>Bacteria</taxon>
        <taxon>Pseudomonadati</taxon>
        <taxon>Pseudomonadota</taxon>
        <taxon>Alphaproteobacteria</taxon>
        <taxon>Rhodobacterales</taxon>
        <taxon>Roseobacteraceae</taxon>
        <taxon>Roseovarius</taxon>
    </lineage>
</organism>
<dbReference type="AlphaFoldDB" id="A3SQH4"/>
<dbReference type="RefSeq" id="WP_009813946.1">
    <property type="nucleotide sequence ID" value="NZ_CH724156.1"/>
</dbReference>
<dbReference type="Proteomes" id="UP000005954">
    <property type="component" value="Unassembled WGS sequence"/>
</dbReference>
<dbReference type="PROSITE" id="PS51257">
    <property type="entry name" value="PROKAR_LIPOPROTEIN"/>
    <property type="match status" value="1"/>
</dbReference>
<dbReference type="InterPro" id="IPR036514">
    <property type="entry name" value="SGNH_hydro_sf"/>
</dbReference>
<feature type="domain" description="SGNH hydrolase-type esterase" evidence="2">
    <location>
        <begin position="31"/>
        <end position="213"/>
    </location>
</feature>
<dbReference type="eggNOG" id="COG2755">
    <property type="taxonomic scope" value="Bacteria"/>
</dbReference>
<sequence>MRFFLILITCLGLAACTEAVPSAGKSRILVMGDSMLATHQMSGRSIGHVLERQLGETVTDRSVYGARYIYNLPISGSLGVKIASQYRPGPWDWVVLNGGGNDLWFGCGCGRCGPRLSRLITPDGERGHIPDLVRKLRQSGARVIYLGYLRSPGRGSPIEHCKNEADALEGRVSLMASRDPGVTFVSIADLVPHGDASFHAPDMIHPSVKGAAAIAGRAARVIADQR</sequence>
<protein>
    <submittedName>
        <fullName evidence="3">GDSL-like lipase/acylhydrolase, putative</fullName>
    </submittedName>
</protein>
<proteinExistence type="predicted"/>
<evidence type="ECO:0000313" key="4">
    <source>
        <dbReference type="Proteomes" id="UP000005954"/>
    </source>
</evidence>
<dbReference type="EMBL" id="AALY01000003">
    <property type="protein sequence ID" value="EAP75383.1"/>
    <property type="molecule type" value="Genomic_DNA"/>
</dbReference>
<dbReference type="STRING" id="89187.ISM_09681"/>
<reference evidence="3 4" key="1">
    <citation type="submission" date="2005-12" db="EMBL/GenBank/DDBJ databases">
        <authorList>
            <person name="Moran M.A."/>
            <person name="Ferriera S."/>
            <person name="Johnson J."/>
            <person name="Kravitz S."/>
            <person name="Halpern A."/>
            <person name="Remington K."/>
            <person name="Beeson K."/>
            <person name="Tran B."/>
            <person name="Rogers Y.-H."/>
            <person name="Friedman R."/>
            <person name="Venter J.C."/>
        </authorList>
    </citation>
    <scope>NUCLEOTIDE SEQUENCE [LARGE SCALE GENOMIC DNA]</scope>
    <source>
        <strain evidence="4">ATCC BAA-591 / DSM 15170 / ISM</strain>
    </source>
</reference>
<dbReference type="OrthoDB" id="7840049at2"/>
<keyword evidence="3" id="KW-0378">Hydrolase</keyword>
<dbReference type="SUPFAM" id="SSF52266">
    <property type="entry name" value="SGNH hydrolase"/>
    <property type="match status" value="1"/>
</dbReference>
<gene>
    <name evidence="3" type="ORF">ISM_09681</name>
</gene>
<dbReference type="CDD" id="cd00229">
    <property type="entry name" value="SGNH_hydrolase"/>
    <property type="match status" value="1"/>
</dbReference>
<evidence type="ECO:0000313" key="3">
    <source>
        <dbReference type="EMBL" id="EAP75383.1"/>
    </source>
</evidence>
<dbReference type="GO" id="GO:0016788">
    <property type="term" value="F:hydrolase activity, acting on ester bonds"/>
    <property type="evidence" value="ECO:0007669"/>
    <property type="project" value="UniProtKB-ARBA"/>
</dbReference>
<keyword evidence="1" id="KW-0732">Signal</keyword>